<keyword evidence="2" id="KW-1185">Reference proteome</keyword>
<dbReference type="InterPro" id="IPR011990">
    <property type="entry name" value="TPR-like_helical_dom_sf"/>
</dbReference>
<dbReference type="EMBL" id="JAPDPJ010000045">
    <property type="protein sequence ID" value="MCW3788176.1"/>
    <property type="molecule type" value="Genomic_DNA"/>
</dbReference>
<evidence type="ECO:0008006" key="3">
    <source>
        <dbReference type="Google" id="ProtNLM"/>
    </source>
</evidence>
<name>A0AAE3SGC1_9BACT</name>
<evidence type="ECO:0000313" key="1">
    <source>
        <dbReference type="EMBL" id="MCW3788176.1"/>
    </source>
</evidence>
<evidence type="ECO:0000313" key="2">
    <source>
        <dbReference type="Proteomes" id="UP001209229"/>
    </source>
</evidence>
<dbReference type="Gene3D" id="1.25.40.10">
    <property type="entry name" value="Tetratricopeptide repeat domain"/>
    <property type="match status" value="1"/>
</dbReference>
<dbReference type="AlphaFoldDB" id="A0AAE3SGC1"/>
<proteinExistence type="predicted"/>
<protein>
    <recommendedName>
        <fullName evidence="3">Tetratricopeptide repeat protein</fullName>
    </recommendedName>
</protein>
<dbReference type="Proteomes" id="UP001209229">
    <property type="component" value="Unassembled WGS sequence"/>
</dbReference>
<comment type="caution">
    <text evidence="1">The sequence shown here is derived from an EMBL/GenBank/DDBJ whole genome shotgun (WGS) entry which is preliminary data.</text>
</comment>
<organism evidence="1 2">
    <name type="scientific">Plebeiibacterium sediminum</name>
    <dbReference type="NCBI Taxonomy" id="2992112"/>
    <lineage>
        <taxon>Bacteria</taxon>
        <taxon>Pseudomonadati</taxon>
        <taxon>Bacteroidota</taxon>
        <taxon>Bacteroidia</taxon>
        <taxon>Marinilabiliales</taxon>
        <taxon>Marinilabiliaceae</taxon>
        <taxon>Plebeiibacterium</taxon>
    </lineage>
</organism>
<reference evidence="1" key="1">
    <citation type="submission" date="2022-10" db="EMBL/GenBank/DDBJ databases">
        <authorList>
            <person name="Yu W.X."/>
        </authorList>
    </citation>
    <scope>NUCLEOTIDE SEQUENCE</scope>
    <source>
        <strain evidence="1">AAT</strain>
    </source>
</reference>
<gene>
    <name evidence="1" type="ORF">OM075_17015</name>
</gene>
<sequence>MSTLADQYYIKALDQYPYSLEEAIENLGYALSQNNEHCGANYLMGKLHQEYMHDYQKAEDYYSKALAGKPDDLNVCMAYILLLIITKEYIKAQKLIAYAEKLKGVDLSKTLSFQALIYESKHDYENALLLFKEARLEAYNEKAINHINSKIKRVKMKRKYINKTNNLKEKIQEAE</sequence>
<dbReference type="SUPFAM" id="SSF48452">
    <property type="entry name" value="TPR-like"/>
    <property type="match status" value="1"/>
</dbReference>
<dbReference type="RefSeq" id="WP_301191737.1">
    <property type="nucleotide sequence ID" value="NZ_JAPDPJ010000045.1"/>
</dbReference>
<accession>A0AAE3SGC1</accession>